<evidence type="ECO:0008006" key="3">
    <source>
        <dbReference type="Google" id="ProtNLM"/>
    </source>
</evidence>
<evidence type="ECO:0000313" key="1">
    <source>
        <dbReference type="EMBL" id="MFC4729747.1"/>
    </source>
</evidence>
<dbReference type="Proteomes" id="UP001595892">
    <property type="component" value="Unassembled WGS sequence"/>
</dbReference>
<proteinExistence type="predicted"/>
<sequence length="201" mass="21929">MPIDNAYKSGNTLFSRASSECIIRGKNNNPGVDADTDNVDGGICSGITSAWIVSLLNANKVPECRDTAKFAGHFDVLRFHGAYFKELHGTSEVHLEKLSGALVVNGVKAGKVQGRPFTLDQMPEAGWWAGYVSMKGHAIAVGKFEGFHHIMEPNFGLFTYRTGANFIEDLNQEIETYMGMRGKQGDATIYLYRRASGGTVS</sequence>
<dbReference type="SUPFAM" id="SSF54001">
    <property type="entry name" value="Cysteine proteinases"/>
    <property type="match status" value="1"/>
</dbReference>
<accession>A0ABV9NN04</accession>
<name>A0ABV9NN04_9GAMM</name>
<keyword evidence="2" id="KW-1185">Reference proteome</keyword>
<comment type="caution">
    <text evidence="1">The sequence shown here is derived from an EMBL/GenBank/DDBJ whole genome shotgun (WGS) entry which is preliminary data.</text>
</comment>
<protein>
    <recommendedName>
        <fullName evidence="3">Peptidase C58 YopT-type domain-containing protein</fullName>
    </recommendedName>
</protein>
<dbReference type="EMBL" id="JBHSGG010000050">
    <property type="protein sequence ID" value="MFC4729747.1"/>
    <property type="molecule type" value="Genomic_DNA"/>
</dbReference>
<organism evidence="1 2">
    <name type="scientific">Coralloluteibacterium thermophilum</name>
    <dbReference type="NCBI Taxonomy" id="2707049"/>
    <lineage>
        <taxon>Bacteria</taxon>
        <taxon>Pseudomonadati</taxon>
        <taxon>Pseudomonadota</taxon>
        <taxon>Gammaproteobacteria</taxon>
        <taxon>Lysobacterales</taxon>
        <taxon>Lysobacteraceae</taxon>
        <taxon>Coralloluteibacterium</taxon>
    </lineage>
</organism>
<reference evidence="2" key="1">
    <citation type="journal article" date="2019" name="Int. J. Syst. Evol. Microbiol.">
        <title>The Global Catalogue of Microorganisms (GCM) 10K type strain sequencing project: providing services to taxonomists for standard genome sequencing and annotation.</title>
        <authorList>
            <consortium name="The Broad Institute Genomics Platform"/>
            <consortium name="The Broad Institute Genome Sequencing Center for Infectious Disease"/>
            <person name="Wu L."/>
            <person name="Ma J."/>
        </authorList>
    </citation>
    <scope>NUCLEOTIDE SEQUENCE [LARGE SCALE GENOMIC DNA]</scope>
    <source>
        <strain evidence="2">CGMCC 1.13574</strain>
    </source>
</reference>
<dbReference type="InterPro" id="IPR038765">
    <property type="entry name" value="Papain-like_cys_pep_sf"/>
</dbReference>
<dbReference type="RefSeq" id="WP_377005907.1">
    <property type="nucleotide sequence ID" value="NZ_JBHSGG010000050.1"/>
</dbReference>
<gene>
    <name evidence="1" type="ORF">ACFO3Q_16380</name>
</gene>
<evidence type="ECO:0000313" key="2">
    <source>
        <dbReference type="Proteomes" id="UP001595892"/>
    </source>
</evidence>